<dbReference type="InterPro" id="IPR036594">
    <property type="entry name" value="Meth_synthase_dom"/>
</dbReference>
<dbReference type="AlphaFoldDB" id="A0A1H3F2T3"/>
<dbReference type="RefSeq" id="WP_090125348.1">
    <property type="nucleotide sequence ID" value="NZ_FNNJ01000010.1"/>
</dbReference>
<evidence type="ECO:0000256" key="2">
    <source>
        <dbReference type="ARBA" id="ARBA00023285"/>
    </source>
</evidence>
<dbReference type="STRING" id="762486.SAMN05444411_110104"/>
<dbReference type="PANTHER" id="PTHR45833">
    <property type="entry name" value="METHIONINE SYNTHASE"/>
    <property type="match status" value="1"/>
</dbReference>
<dbReference type="SUPFAM" id="SSF52242">
    <property type="entry name" value="Cobalamin (vitamin B12)-binding domain"/>
    <property type="match status" value="1"/>
</dbReference>
<evidence type="ECO:0000259" key="3">
    <source>
        <dbReference type="PROSITE" id="PS51332"/>
    </source>
</evidence>
<evidence type="ECO:0000256" key="1">
    <source>
        <dbReference type="ARBA" id="ARBA00022723"/>
    </source>
</evidence>
<evidence type="ECO:0000313" key="5">
    <source>
        <dbReference type="Proteomes" id="UP000199595"/>
    </source>
</evidence>
<dbReference type="Proteomes" id="UP000199595">
    <property type="component" value="Unassembled WGS sequence"/>
</dbReference>
<dbReference type="InterPro" id="IPR050554">
    <property type="entry name" value="Met_Synthase/Corrinoid"/>
</dbReference>
<dbReference type="EMBL" id="FNNJ01000010">
    <property type="protein sequence ID" value="SDX85353.1"/>
    <property type="molecule type" value="Genomic_DNA"/>
</dbReference>
<accession>A0A1H3F2T3</accession>
<organism evidence="4 5">
    <name type="scientific">Lutibacter oricola</name>
    <dbReference type="NCBI Taxonomy" id="762486"/>
    <lineage>
        <taxon>Bacteria</taxon>
        <taxon>Pseudomonadati</taxon>
        <taxon>Bacteroidota</taxon>
        <taxon>Flavobacteriia</taxon>
        <taxon>Flavobacteriales</taxon>
        <taxon>Flavobacteriaceae</taxon>
        <taxon>Lutibacter</taxon>
    </lineage>
</organism>
<dbReference type="Pfam" id="PF02607">
    <property type="entry name" value="B12-binding_2"/>
    <property type="match status" value="1"/>
</dbReference>
<dbReference type="GO" id="GO:0050667">
    <property type="term" value="P:homocysteine metabolic process"/>
    <property type="evidence" value="ECO:0007669"/>
    <property type="project" value="TreeGrafter"/>
</dbReference>
<keyword evidence="5" id="KW-1185">Reference proteome</keyword>
<dbReference type="GO" id="GO:0005829">
    <property type="term" value="C:cytosol"/>
    <property type="evidence" value="ECO:0007669"/>
    <property type="project" value="TreeGrafter"/>
</dbReference>
<proteinExistence type="predicted"/>
<dbReference type="CDD" id="cd02065">
    <property type="entry name" value="B12-binding_like"/>
    <property type="match status" value="1"/>
</dbReference>
<evidence type="ECO:0000313" key="4">
    <source>
        <dbReference type="EMBL" id="SDX85353.1"/>
    </source>
</evidence>
<keyword evidence="2" id="KW-0170">Cobalt</keyword>
<name>A0A1H3F2T3_9FLAO</name>
<dbReference type="GO" id="GO:0046653">
    <property type="term" value="P:tetrahydrofolate metabolic process"/>
    <property type="evidence" value="ECO:0007669"/>
    <property type="project" value="TreeGrafter"/>
</dbReference>
<keyword evidence="1" id="KW-0479">Metal-binding</keyword>
<feature type="domain" description="B12-binding" evidence="3">
    <location>
        <begin position="91"/>
        <end position="212"/>
    </location>
</feature>
<protein>
    <submittedName>
        <fullName evidence="4">Methanogenic corrinoid protein MtbC1</fullName>
    </submittedName>
</protein>
<reference evidence="4 5" key="1">
    <citation type="submission" date="2016-10" db="EMBL/GenBank/DDBJ databases">
        <authorList>
            <person name="de Groot N.N."/>
        </authorList>
    </citation>
    <scope>NUCLEOTIDE SEQUENCE [LARGE SCALE GENOMIC DNA]</scope>
    <source>
        <strain evidence="4 5">DSM 24956</strain>
    </source>
</reference>
<dbReference type="GO" id="GO:0008705">
    <property type="term" value="F:methionine synthase activity"/>
    <property type="evidence" value="ECO:0007669"/>
    <property type="project" value="TreeGrafter"/>
</dbReference>
<dbReference type="OrthoDB" id="9803687at2"/>
<dbReference type="InterPro" id="IPR006158">
    <property type="entry name" value="Cobalamin-bd"/>
</dbReference>
<dbReference type="InterPro" id="IPR036724">
    <property type="entry name" value="Cobalamin-bd_sf"/>
</dbReference>
<gene>
    <name evidence="4" type="ORF">SAMN05444411_110104</name>
</gene>
<dbReference type="Gene3D" id="1.10.1240.10">
    <property type="entry name" value="Methionine synthase domain"/>
    <property type="match status" value="1"/>
</dbReference>
<sequence length="212" mass="24264">MELNNETQYQFLEGLLTGSRVKCSNIVNKLIENGISIIDIYENIIKQTMYTVGELWEYNKISVATEHLSSAICSAILNEHYFFIISKQKKDKKVLMACVENEHHEIGAKMISDIFEMNGWKSYFLGAKTPTFDLISFAKTISPDIIAISLSIYFHLPELEKLIKALRQEFSETPILVGGQAFRHGGKEILMNYKNIIYQPDLNSTDLFIKNL</sequence>
<dbReference type="Gene3D" id="3.40.50.280">
    <property type="entry name" value="Cobalamin-binding domain"/>
    <property type="match status" value="1"/>
</dbReference>
<dbReference type="PROSITE" id="PS51332">
    <property type="entry name" value="B12_BINDING"/>
    <property type="match status" value="1"/>
</dbReference>
<dbReference type="PANTHER" id="PTHR45833:SF1">
    <property type="entry name" value="METHIONINE SYNTHASE"/>
    <property type="match status" value="1"/>
</dbReference>
<dbReference type="GO" id="GO:0046872">
    <property type="term" value="F:metal ion binding"/>
    <property type="evidence" value="ECO:0007669"/>
    <property type="project" value="UniProtKB-KW"/>
</dbReference>
<dbReference type="GO" id="GO:0031419">
    <property type="term" value="F:cobalamin binding"/>
    <property type="evidence" value="ECO:0007669"/>
    <property type="project" value="InterPro"/>
</dbReference>
<dbReference type="Pfam" id="PF02310">
    <property type="entry name" value="B12-binding"/>
    <property type="match status" value="1"/>
</dbReference>
<dbReference type="InterPro" id="IPR003759">
    <property type="entry name" value="Cbl-bd_cap"/>
</dbReference>